<accession>A0A2P2PTL4</accession>
<dbReference type="AlphaFoldDB" id="A0A2P2PTL4"/>
<reference evidence="1" key="1">
    <citation type="submission" date="2018-02" db="EMBL/GenBank/DDBJ databases">
        <title>Rhizophora mucronata_Transcriptome.</title>
        <authorList>
            <person name="Meera S.P."/>
            <person name="Sreeshan A."/>
            <person name="Augustine A."/>
        </authorList>
    </citation>
    <scope>NUCLEOTIDE SEQUENCE</scope>
    <source>
        <tissue evidence="1">Leaf</tissue>
    </source>
</reference>
<dbReference type="EMBL" id="GGEC01077596">
    <property type="protein sequence ID" value="MBX58080.1"/>
    <property type="molecule type" value="Transcribed_RNA"/>
</dbReference>
<proteinExistence type="predicted"/>
<evidence type="ECO:0000313" key="1">
    <source>
        <dbReference type="EMBL" id="MBX58080.1"/>
    </source>
</evidence>
<protein>
    <submittedName>
        <fullName evidence="1">Uncharacterized protein</fullName>
    </submittedName>
</protein>
<name>A0A2P2PTL4_RHIMU</name>
<organism evidence="1">
    <name type="scientific">Rhizophora mucronata</name>
    <name type="common">Asiatic mangrove</name>
    <dbReference type="NCBI Taxonomy" id="61149"/>
    <lineage>
        <taxon>Eukaryota</taxon>
        <taxon>Viridiplantae</taxon>
        <taxon>Streptophyta</taxon>
        <taxon>Embryophyta</taxon>
        <taxon>Tracheophyta</taxon>
        <taxon>Spermatophyta</taxon>
        <taxon>Magnoliopsida</taxon>
        <taxon>eudicotyledons</taxon>
        <taxon>Gunneridae</taxon>
        <taxon>Pentapetalae</taxon>
        <taxon>rosids</taxon>
        <taxon>fabids</taxon>
        <taxon>Malpighiales</taxon>
        <taxon>Rhizophoraceae</taxon>
        <taxon>Rhizophora</taxon>
    </lineage>
</organism>
<sequence length="58" mass="6455">MQIDDWVSTAVVTLDCSDVTFSDPRKDSVNPQQDEKPFSMSCTSLKMPSISEGKVLFL</sequence>